<evidence type="ECO:0000313" key="8">
    <source>
        <dbReference type="EMBL" id="PNR26343.1"/>
    </source>
</evidence>
<dbReference type="InterPro" id="IPR036249">
    <property type="entry name" value="Thioredoxin-like_sf"/>
</dbReference>
<dbReference type="InterPro" id="IPR032801">
    <property type="entry name" value="PXL2A/B/C"/>
</dbReference>
<reference evidence="8 10" key="1">
    <citation type="journal article" date="2008" name="Science">
        <title>The Physcomitrella genome reveals evolutionary insights into the conquest of land by plants.</title>
        <authorList>
            <person name="Rensing S."/>
            <person name="Lang D."/>
            <person name="Zimmer A."/>
            <person name="Terry A."/>
            <person name="Salamov A."/>
            <person name="Shapiro H."/>
            <person name="Nishiyama T."/>
            <person name="Perroud P.-F."/>
            <person name="Lindquist E."/>
            <person name="Kamisugi Y."/>
            <person name="Tanahashi T."/>
            <person name="Sakakibara K."/>
            <person name="Fujita T."/>
            <person name="Oishi K."/>
            <person name="Shin-I T."/>
            <person name="Kuroki Y."/>
            <person name="Toyoda A."/>
            <person name="Suzuki Y."/>
            <person name="Hashimoto A."/>
            <person name="Yamaguchi K."/>
            <person name="Sugano A."/>
            <person name="Kohara Y."/>
            <person name="Fujiyama A."/>
            <person name="Anterola A."/>
            <person name="Aoki S."/>
            <person name="Ashton N."/>
            <person name="Barbazuk W.B."/>
            <person name="Barker E."/>
            <person name="Bennetzen J."/>
            <person name="Bezanilla M."/>
            <person name="Blankenship R."/>
            <person name="Cho S.H."/>
            <person name="Dutcher S."/>
            <person name="Estelle M."/>
            <person name="Fawcett J.A."/>
            <person name="Gundlach H."/>
            <person name="Hanada K."/>
            <person name="Heyl A."/>
            <person name="Hicks K.A."/>
            <person name="Hugh J."/>
            <person name="Lohr M."/>
            <person name="Mayer K."/>
            <person name="Melkozernov A."/>
            <person name="Murata T."/>
            <person name="Nelson D."/>
            <person name="Pils B."/>
            <person name="Prigge M."/>
            <person name="Reiss B."/>
            <person name="Renner T."/>
            <person name="Rombauts S."/>
            <person name="Rushton P."/>
            <person name="Sanderfoot A."/>
            <person name="Schween G."/>
            <person name="Shiu S.-H."/>
            <person name="Stueber K."/>
            <person name="Theodoulou F.L."/>
            <person name="Tu H."/>
            <person name="Van de Peer Y."/>
            <person name="Verrier P.J."/>
            <person name="Waters E."/>
            <person name="Wood A."/>
            <person name="Yang L."/>
            <person name="Cove D."/>
            <person name="Cuming A."/>
            <person name="Hasebe M."/>
            <person name="Lucas S."/>
            <person name="Mishler D.B."/>
            <person name="Reski R."/>
            <person name="Grigoriev I."/>
            <person name="Quatrano R.S."/>
            <person name="Boore J.L."/>
        </authorList>
    </citation>
    <scope>NUCLEOTIDE SEQUENCE [LARGE SCALE GENOMIC DNA]</scope>
    <source>
        <strain evidence="9 10">cv. Gransden 2004</strain>
    </source>
</reference>
<dbReference type="AlphaFoldDB" id="A0A2K1IAN6"/>
<accession>A0A2K1IAN6</accession>
<dbReference type="GO" id="GO:0005737">
    <property type="term" value="C:cytoplasm"/>
    <property type="evidence" value="ECO:0007669"/>
    <property type="project" value="UniProtKB-SubCell"/>
</dbReference>
<evidence type="ECO:0000313" key="10">
    <source>
        <dbReference type="Proteomes" id="UP000006727"/>
    </source>
</evidence>
<protein>
    <recommendedName>
        <fullName evidence="5">Peroxiredoxin-like 2A</fullName>
    </recommendedName>
    <alternativeName>
        <fullName evidence="7">Peroxiredoxin-like 2 activated in M-CSF stimulated monocytes</fullName>
    </alternativeName>
    <alternativeName>
        <fullName evidence="6">Redox-regulatory protein FAM213A</fullName>
    </alternativeName>
</protein>
<sequence>MSSFALEEFVGNGVLRDQMDSFIADGWADVPTLKFMSKEDMDTLQLSQMQRDALEIRSHLHDRMLMRYADTLEASGKTLSELLSTSPTQLTIDYKMRRGHVARFLEMGGACAVKLPNNLTLPARKFTAVHRGNAGIRVDNDNGFDNVDEPLLPVAAGDQKPRFTNDVKSKFEVSPQPSMQKNELNSFSSNHEVLKSPVVLKGPFSGQAPSSNSRGIFSAPEVPPRLCGILRDKGVKEEMTPLSVLEKIMVQKVTPVYTKGANPFKNKGSLNPLPAPVKASELWAEKPTIILCLRRPGCVMCRAEAHQLYTRKPIFDAMGIQLVVLLNEYVDSEVKAFWPRYWGGVVVADSNRDFFKALGQGKMPRENYLTGFFLNPTALSNFKRATATNFDWNVRGEGNIKGGMYILRAGSGGIAYQFVERNFGDWAPLDEVMEACEIIMQKK</sequence>
<evidence type="ECO:0000256" key="3">
    <source>
        <dbReference type="ARBA" id="ARBA00023284"/>
    </source>
</evidence>
<dbReference type="STRING" id="3218.A0A2K1IAN6"/>
<gene>
    <name evidence="9" type="primary">LOC112278329</name>
    <name evidence="8" type="ORF">PHYPA_030918</name>
</gene>
<dbReference type="Gramene" id="Pp3c27_4530V3.2">
    <property type="protein sequence ID" value="Pp3c27_4530V3.2"/>
    <property type="gene ID" value="Pp3c27_4530"/>
</dbReference>
<comment type="subcellular location">
    <subcellularLocation>
        <location evidence="1">Cytoplasm</location>
    </subcellularLocation>
</comment>
<keyword evidence="10" id="KW-1185">Reference proteome</keyword>
<evidence type="ECO:0000256" key="2">
    <source>
        <dbReference type="ARBA" id="ARBA00022490"/>
    </source>
</evidence>
<dbReference type="PaxDb" id="3218-PP1S54_29V6.1"/>
<dbReference type="KEGG" id="ppp:112278329"/>
<evidence type="ECO:0000313" key="9">
    <source>
        <dbReference type="EnsemblPlants" id="Pp3c27_4530V3.1"/>
    </source>
</evidence>
<evidence type="ECO:0000256" key="5">
    <source>
        <dbReference type="ARBA" id="ARBA00023849"/>
    </source>
</evidence>
<evidence type="ECO:0000256" key="4">
    <source>
        <dbReference type="ARBA" id="ARBA00023787"/>
    </source>
</evidence>
<dbReference type="EMBL" id="ABEU02000027">
    <property type="protein sequence ID" value="PNR26343.1"/>
    <property type="molecule type" value="Genomic_DNA"/>
</dbReference>
<keyword evidence="3" id="KW-0676">Redox-active center</keyword>
<dbReference type="PANTHER" id="PTHR28630:SF31">
    <property type="entry name" value="PEROXIREDOXIN-LIKE 2A"/>
    <property type="match status" value="1"/>
</dbReference>
<dbReference type="Proteomes" id="UP000006727">
    <property type="component" value="Chromosome 27"/>
</dbReference>
<dbReference type="SUPFAM" id="SSF52833">
    <property type="entry name" value="Thioredoxin-like"/>
    <property type="match status" value="1"/>
</dbReference>
<evidence type="ECO:0000256" key="1">
    <source>
        <dbReference type="ARBA" id="ARBA00004496"/>
    </source>
</evidence>
<evidence type="ECO:0000256" key="6">
    <source>
        <dbReference type="ARBA" id="ARBA00032058"/>
    </source>
</evidence>
<evidence type="ECO:0000256" key="7">
    <source>
        <dbReference type="ARBA" id="ARBA00032129"/>
    </source>
</evidence>
<organism evidence="8">
    <name type="scientific">Physcomitrium patens</name>
    <name type="common">Spreading-leaved earth moss</name>
    <name type="synonym">Physcomitrella patens</name>
    <dbReference type="NCBI Taxonomy" id="3218"/>
    <lineage>
        <taxon>Eukaryota</taxon>
        <taxon>Viridiplantae</taxon>
        <taxon>Streptophyta</taxon>
        <taxon>Embryophyta</taxon>
        <taxon>Bryophyta</taxon>
        <taxon>Bryophytina</taxon>
        <taxon>Bryopsida</taxon>
        <taxon>Funariidae</taxon>
        <taxon>Funariales</taxon>
        <taxon>Funariaceae</taxon>
        <taxon>Physcomitrium</taxon>
    </lineage>
</organism>
<dbReference type="Gramene" id="Pp3c27_4530V3.1">
    <property type="protein sequence ID" value="Pp3c27_4530V3.1"/>
    <property type="gene ID" value="Pp3c27_4530"/>
</dbReference>
<name>A0A2K1IAN6_PHYPA</name>
<dbReference type="RefSeq" id="XP_024367409.1">
    <property type="nucleotide sequence ID" value="XM_024511641.2"/>
</dbReference>
<proteinExistence type="inferred from homology"/>
<dbReference type="Pfam" id="PF13911">
    <property type="entry name" value="AhpC-TSA_2"/>
    <property type="match status" value="1"/>
</dbReference>
<dbReference type="PANTHER" id="PTHR28630">
    <property type="match status" value="1"/>
</dbReference>
<dbReference type="EnsemblPlants" id="Pp3c27_4530V3.2">
    <property type="protein sequence ID" value="Pp3c27_4530V3.2"/>
    <property type="gene ID" value="Pp3c27_4530"/>
</dbReference>
<reference evidence="8 10" key="2">
    <citation type="journal article" date="2018" name="Plant J.">
        <title>The Physcomitrella patens chromosome-scale assembly reveals moss genome structure and evolution.</title>
        <authorList>
            <person name="Lang D."/>
            <person name="Ullrich K.K."/>
            <person name="Murat F."/>
            <person name="Fuchs J."/>
            <person name="Jenkins J."/>
            <person name="Haas F.B."/>
            <person name="Piednoel M."/>
            <person name="Gundlach H."/>
            <person name="Van Bel M."/>
            <person name="Meyberg R."/>
            <person name="Vives C."/>
            <person name="Morata J."/>
            <person name="Symeonidi A."/>
            <person name="Hiss M."/>
            <person name="Muchero W."/>
            <person name="Kamisugi Y."/>
            <person name="Saleh O."/>
            <person name="Blanc G."/>
            <person name="Decker E.L."/>
            <person name="van Gessel N."/>
            <person name="Grimwood J."/>
            <person name="Hayes R.D."/>
            <person name="Graham S.W."/>
            <person name="Gunter L.E."/>
            <person name="McDaniel S.F."/>
            <person name="Hoernstein S.N.W."/>
            <person name="Larsson A."/>
            <person name="Li F.W."/>
            <person name="Perroud P.F."/>
            <person name="Phillips J."/>
            <person name="Ranjan P."/>
            <person name="Rokshar D.S."/>
            <person name="Rothfels C.J."/>
            <person name="Schneider L."/>
            <person name="Shu S."/>
            <person name="Stevenson D.W."/>
            <person name="Thummler F."/>
            <person name="Tillich M."/>
            <person name="Villarreal Aguilar J.C."/>
            <person name="Widiez T."/>
            <person name="Wong G.K."/>
            <person name="Wymore A."/>
            <person name="Zhang Y."/>
            <person name="Zimmer A.D."/>
            <person name="Quatrano R.S."/>
            <person name="Mayer K.F.X."/>
            <person name="Goodstein D."/>
            <person name="Casacuberta J.M."/>
            <person name="Vandepoele K."/>
            <person name="Reski R."/>
            <person name="Cuming A.C."/>
            <person name="Tuskan G.A."/>
            <person name="Maumus F."/>
            <person name="Salse J."/>
            <person name="Schmutz J."/>
            <person name="Rensing S.A."/>
        </authorList>
    </citation>
    <scope>NUCLEOTIDE SEQUENCE [LARGE SCALE GENOMIC DNA]</scope>
    <source>
        <strain evidence="9 10">cv. Gransden 2004</strain>
    </source>
</reference>
<dbReference type="EnsemblPlants" id="Pp3c27_4530V3.1">
    <property type="protein sequence ID" value="Pp3c27_4530V3.1"/>
    <property type="gene ID" value="Pp3c27_4530"/>
</dbReference>
<dbReference type="GeneID" id="112278329"/>
<dbReference type="OrthoDB" id="40334at2759"/>
<keyword evidence="2" id="KW-0963">Cytoplasm</keyword>
<reference evidence="9" key="3">
    <citation type="submission" date="2020-12" db="UniProtKB">
        <authorList>
            <consortium name="EnsemblPlants"/>
        </authorList>
    </citation>
    <scope>IDENTIFICATION</scope>
</reference>
<comment type="similarity">
    <text evidence="4">Belongs to the peroxiredoxin-like PRXL2 family. PRXL2A subfamily.</text>
</comment>